<dbReference type="PANTHER" id="PTHR31099">
    <property type="entry name" value="OS06G0165300 PROTEIN"/>
    <property type="match status" value="1"/>
</dbReference>
<reference evidence="1" key="1">
    <citation type="journal article" date="2022" name="Int. J. Mol. Sci.">
        <title>Draft Genome of Tanacetum Coccineum: Genomic Comparison of Closely Related Tanacetum-Family Plants.</title>
        <authorList>
            <person name="Yamashiro T."/>
            <person name="Shiraishi A."/>
            <person name="Nakayama K."/>
            <person name="Satake H."/>
        </authorList>
    </citation>
    <scope>NUCLEOTIDE SEQUENCE</scope>
</reference>
<evidence type="ECO:0008006" key="3">
    <source>
        <dbReference type="Google" id="ProtNLM"/>
    </source>
</evidence>
<accession>A0ABQ5JGJ3</accession>
<dbReference type="Proteomes" id="UP001151760">
    <property type="component" value="Unassembled WGS sequence"/>
</dbReference>
<proteinExistence type="predicted"/>
<dbReference type="PANTHER" id="PTHR31099:SF41">
    <property type="entry name" value="TRANSPOSASE (PUTATIVE), GYPSY TYPE-RELATED"/>
    <property type="match status" value="1"/>
</dbReference>
<sequence length="941" mass="103639">MKCGNNRARVEFRARVLVFESSSSLAVLGSTRLVYTPIPSIVHPELPDRNSRIRNSPTGKFGVYTRFFDFDNYRIPLSQFLVDVLDYFQINLSQLSVIAAAKISYFEILYRVHHFVSTVGNFRIFYINSKNNGWMSFSKRSDTDPVCHTRPLDSLKHWNDHFFWVDTSVFPLAVPWHNNKTLRKDPHPTPAKFNADVCNYLAGNPSPFRKFSEPLLCFVDISRYYDLDDSCYPTFLTDDDEEMDLFAFIHYADPTKMLIREREVAEGEVLLLELTRGRVVPLAGVNEQGNHNEVVQDVGAHVMNEESGDDAVADQVEEGDHVVQDEWANIVRIEDEVPASVAERAKGADHGTSGAGGSTGGKSVAALQGLLEHNTLHVEVGVAAVSTLPFVTSSVSHTLKREGGGHTNSITGHNLRTQRTTERFVVLLDSSHHSSTNAADDEVTSIIRYLVSDPPIITTAVATTVVADTSSTSVPRAGTELVPHSIFRDSTSTGEAHQDTYIPKWNASSDSALDDPDVFRGVIDHLAPPVIFSQLYSMDYEQLFVEFNVGAACQTCLSSEVRLRSQHELRGRKKFEVKCAMQIDWLKERDAEIASLKAQLSLKEADAANAIRLHSQVSAIEAAKATRVAELDSLKERAAALEGQVAALESATVSKDAELASSNAQISTLTRDLSNFQLSCDELSIKAASLEFDKDKLIDQIKAVQDEHVRVLSDRVAGLDSELMEMDLHMDEEFYPRYLTTIAGRRWILSCCLKLADGLTAGIDHRKAGRGLIDVAAYNPSAESNYLSAIKSLHAVDFPLLAQLESHKDASMADIMDLLRLEGPAAEALEASQLQPLLKQLMLPIYRLEDQVVIRETSLSFSLDPLSAENLVGEASTSGVLVVVTTTALSITFIQASSVPPIPVADDGVLGAEQPTKVPSPSNIVFEKEELETTPKHTIAS</sequence>
<dbReference type="EMBL" id="BQNB010021846">
    <property type="protein sequence ID" value="GJU10648.1"/>
    <property type="molecule type" value="Genomic_DNA"/>
</dbReference>
<comment type="caution">
    <text evidence="1">The sequence shown here is derived from an EMBL/GenBank/DDBJ whole genome shotgun (WGS) entry which is preliminary data.</text>
</comment>
<name>A0ABQ5JGJ3_9ASTR</name>
<organism evidence="1 2">
    <name type="scientific">Tanacetum coccineum</name>
    <dbReference type="NCBI Taxonomy" id="301880"/>
    <lineage>
        <taxon>Eukaryota</taxon>
        <taxon>Viridiplantae</taxon>
        <taxon>Streptophyta</taxon>
        <taxon>Embryophyta</taxon>
        <taxon>Tracheophyta</taxon>
        <taxon>Spermatophyta</taxon>
        <taxon>Magnoliopsida</taxon>
        <taxon>eudicotyledons</taxon>
        <taxon>Gunneridae</taxon>
        <taxon>Pentapetalae</taxon>
        <taxon>asterids</taxon>
        <taxon>campanulids</taxon>
        <taxon>Asterales</taxon>
        <taxon>Asteraceae</taxon>
        <taxon>Asteroideae</taxon>
        <taxon>Anthemideae</taxon>
        <taxon>Anthemidinae</taxon>
        <taxon>Tanacetum</taxon>
    </lineage>
</organism>
<evidence type="ECO:0000313" key="2">
    <source>
        <dbReference type="Proteomes" id="UP001151760"/>
    </source>
</evidence>
<protein>
    <recommendedName>
        <fullName evidence="3">Transposase (Putative), gypsy type</fullName>
    </recommendedName>
</protein>
<reference evidence="1" key="2">
    <citation type="submission" date="2022-01" db="EMBL/GenBank/DDBJ databases">
        <authorList>
            <person name="Yamashiro T."/>
            <person name="Shiraishi A."/>
            <person name="Satake H."/>
            <person name="Nakayama K."/>
        </authorList>
    </citation>
    <scope>NUCLEOTIDE SEQUENCE</scope>
</reference>
<gene>
    <name evidence="1" type="ORF">Tco_1133044</name>
</gene>
<evidence type="ECO:0000313" key="1">
    <source>
        <dbReference type="EMBL" id="GJU10648.1"/>
    </source>
</evidence>
<keyword evidence="2" id="KW-1185">Reference proteome</keyword>